<protein>
    <submittedName>
        <fullName evidence="2">Uncharacterized protein</fullName>
    </submittedName>
</protein>
<sequence>SASFIILSQENVDQTPFPMEADLPSAPTLSDAVALPLPNAAPARAPLVNKQPPRGFVKASAVVPKATLEKDEADFLVQETVRGVAKRKKMEENQSIRNLPSLTKRVKVEGSEEEKKKKQSENLDSIRVLMKQVRQRLRIAEE</sequence>
<feature type="non-terminal residue" evidence="2">
    <location>
        <position position="142"/>
    </location>
</feature>
<keyword evidence="3" id="KW-1185">Reference proteome</keyword>
<organism evidence="2 3">
    <name type="scientific">Pristionchus fissidentatus</name>
    <dbReference type="NCBI Taxonomy" id="1538716"/>
    <lineage>
        <taxon>Eukaryota</taxon>
        <taxon>Metazoa</taxon>
        <taxon>Ecdysozoa</taxon>
        <taxon>Nematoda</taxon>
        <taxon>Chromadorea</taxon>
        <taxon>Rhabditida</taxon>
        <taxon>Rhabditina</taxon>
        <taxon>Diplogasteromorpha</taxon>
        <taxon>Diplogasteroidea</taxon>
        <taxon>Neodiplogasteridae</taxon>
        <taxon>Pristionchus</taxon>
    </lineage>
</organism>
<gene>
    <name evidence="2" type="ORF">PFISCL1PPCAC_3879</name>
</gene>
<feature type="compositionally biased region" description="Basic and acidic residues" evidence="1">
    <location>
        <begin position="106"/>
        <end position="121"/>
    </location>
</feature>
<dbReference type="AlphaFoldDB" id="A0AAV5V2K7"/>
<evidence type="ECO:0000313" key="2">
    <source>
        <dbReference type="EMBL" id="GMT12582.1"/>
    </source>
</evidence>
<feature type="non-terminal residue" evidence="2">
    <location>
        <position position="1"/>
    </location>
</feature>
<accession>A0AAV5V2K7</accession>
<dbReference type="EMBL" id="BTSY01000001">
    <property type="protein sequence ID" value="GMT12582.1"/>
    <property type="molecule type" value="Genomic_DNA"/>
</dbReference>
<comment type="caution">
    <text evidence="2">The sequence shown here is derived from an EMBL/GenBank/DDBJ whole genome shotgun (WGS) entry which is preliminary data.</text>
</comment>
<evidence type="ECO:0000256" key="1">
    <source>
        <dbReference type="SAM" id="MobiDB-lite"/>
    </source>
</evidence>
<reference evidence="2" key="1">
    <citation type="submission" date="2023-10" db="EMBL/GenBank/DDBJ databases">
        <title>Genome assembly of Pristionchus species.</title>
        <authorList>
            <person name="Yoshida K."/>
            <person name="Sommer R.J."/>
        </authorList>
    </citation>
    <scope>NUCLEOTIDE SEQUENCE</scope>
    <source>
        <strain evidence="2">RS5133</strain>
    </source>
</reference>
<feature type="region of interest" description="Disordered" evidence="1">
    <location>
        <begin position="89"/>
        <end position="123"/>
    </location>
</feature>
<evidence type="ECO:0000313" key="3">
    <source>
        <dbReference type="Proteomes" id="UP001432322"/>
    </source>
</evidence>
<proteinExistence type="predicted"/>
<name>A0AAV5V2K7_9BILA</name>
<dbReference type="Proteomes" id="UP001432322">
    <property type="component" value="Unassembled WGS sequence"/>
</dbReference>